<name>A0ABM9PQW1_9FLAO</name>
<protein>
    <recommendedName>
        <fullName evidence="3">LysM domain-containing protein</fullName>
    </recommendedName>
</protein>
<dbReference type="RefSeq" id="WP_348739724.1">
    <property type="nucleotide sequence ID" value="NZ_CAXJRC010000043.1"/>
</dbReference>
<organism evidence="1 2">
    <name type="scientific">Tenacibaculum vairaonense</name>
    <dbReference type="NCBI Taxonomy" id="3137860"/>
    <lineage>
        <taxon>Bacteria</taxon>
        <taxon>Pseudomonadati</taxon>
        <taxon>Bacteroidota</taxon>
        <taxon>Flavobacteriia</taxon>
        <taxon>Flavobacteriales</taxon>
        <taxon>Flavobacteriaceae</taxon>
        <taxon>Tenacibaculum</taxon>
    </lineage>
</organism>
<keyword evidence="2" id="KW-1185">Reference proteome</keyword>
<reference evidence="1 2" key="1">
    <citation type="submission" date="2024-05" db="EMBL/GenBank/DDBJ databases">
        <authorList>
            <person name="Duchaud E."/>
        </authorList>
    </citation>
    <scope>NUCLEOTIDE SEQUENCE [LARGE SCALE GENOMIC DNA]</scope>
    <source>
        <strain evidence="1">Ena-SAMPLE-TAB-13-05-2024-13:56:06:370-140305</strain>
    </source>
</reference>
<sequence>MEVKVLNNQSFLDIAIQVTGKVSNAMYIAKANELPVTTDLLEGQIIVIPDGLAYDTYMPRFYEKNTIEPATGLTQTTKDIITGCKGIGCWSIGIDFKIS</sequence>
<accession>A0ABM9PQW1</accession>
<dbReference type="Proteomes" id="UP001497602">
    <property type="component" value="Unassembled WGS sequence"/>
</dbReference>
<comment type="caution">
    <text evidence="1">The sequence shown here is derived from an EMBL/GenBank/DDBJ whole genome shotgun (WGS) entry which is preliminary data.</text>
</comment>
<evidence type="ECO:0000313" key="1">
    <source>
        <dbReference type="EMBL" id="CAL2108173.1"/>
    </source>
</evidence>
<gene>
    <name evidence="1" type="ORF">T190115A13A_60168</name>
</gene>
<evidence type="ECO:0000313" key="2">
    <source>
        <dbReference type="Proteomes" id="UP001497602"/>
    </source>
</evidence>
<evidence type="ECO:0008006" key="3">
    <source>
        <dbReference type="Google" id="ProtNLM"/>
    </source>
</evidence>
<proteinExistence type="predicted"/>
<dbReference type="EMBL" id="CAXJRC010000043">
    <property type="protein sequence ID" value="CAL2108173.1"/>
    <property type="molecule type" value="Genomic_DNA"/>
</dbReference>